<dbReference type="InParanoid" id="G9ETK3"/>
<dbReference type="Proteomes" id="UP000002770">
    <property type="component" value="Unassembled WGS sequence"/>
</dbReference>
<dbReference type="STRING" id="658187.LDG_8635"/>
<dbReference type="EMBL" id="JH413847">
    <property type="protein sequence ID" value="EHL29670.1"/>
    <property type="molecule type" value="Genomic_DNA"/>
</dbReference>
<evidence type="ECO:0000313" key="1">
    <source>
        <dbReference type="EMBL" id="EHL29670.1"/>
    </source>
</evidence>
<accession>G9ETK3</accession>
<dbReference type="RefSeq" id="WP_006872507.1">
    <property type="nucleotide sequence ID" value="NZ_JH413847.1"/>
</dbReference>
<proteinExistence type="predicted"/>
<protein>
    <submittedName>
        <fullName evidence="1">Uncharacterized protein</fullName>
    </submittedName>
</protein>
<evidence type="ECO:0000313" key="2">
    <source>
        <dbReference type="Proteomes" id="UP000002770"/>
    </source>
</evidence>
<sequence length="86" mass="9871">MLKSQALFLNYYFEQIQNKFSTNIAIFASDLRLKTSNKVIKTRGDQNISECSLFAPKISTYSEVLHLIPKNVIKLIDSKIICLLFV</sequence>
<reference evidence="1 2" key="1">
    <citation type="journal article" date="2011" name="BMC Genomics">
        <title>Insight into cross-talk between intra-amoebal pathogens.</title>
        <authorList>
            <person name="Gimenez G."/>
            <person name="Bertelli C."/>
            <person name="Moliner C."/>
            <person name="Robert C."/>
            <person name="Raoult D."/>
            <person name="Fournier P.E."/>
            <person name="Greub G."/>
        </authorList>
    </citation>
    <scope>NUCLEOTIDE SEQUENCE [LARGE SCALE GENOMIC DNA]</scope>
    <source>
        <strain evidence="1 2">LLAP12</strain>
    </source>
</reference>
<dbReference type="AlphaFoldDB" id="G9ETK3"/>
<name>G9ETK3_9GAMM</name>
<dbReference type="HOGENOM" id="CLU_2494044_0_0_6"/>
<keyword evidence="2" id="KW-1185">Reference proteome</keyword>
<organism evidence="1 2">
    <name type="scientific">Legionella drancourtii LLAP12</name>
    <dbReference type="NCBI Taxonomy" id="658187"/>
    <lineage>
        <taxon>Bacteria</taxon>
        <taxon>Pseudomonadati</taxon>
        <taxon>Pseudomonadota</taxon>
        <taxon>Gammaproteobacteria</taxon>
        <taxon>Legionellales</taxon>
        <taxon>Legionellaceae</taxon>
        <taxon>Legionella</taxon>
    </lineage>
</organism>
<gene>
    <name evidence="1" type="ORF">LDG_8635</name>
</gene>